<keyword evidence="5 10" id="KW-0489">Methyltransferase</keyword>
<keyword evidence="6 10" id="KW-0808">Transferase</keyword>
<keyword evidence="8 10" id="KW-0819">tRNA processing</keyword>
<comment type="function">
    <text evidence="1">Probable adenosyl-L-methionine (AdoMet)-dependent tRNA (uracil-O(2)-)-methyltransferase.</text>
</comment>
<evidence type="ECO:0000313" key="11">
    <source>
        <dbReference type="EMBL" id="CAL5134922.1"/>
    </source>
</evidence>
<dbReference type="EMBL" id="CAXLJL010000234">
    <property type="protein sequence ID" value="CAL5134922.1"/>
    <property type="molecule type" value="Genomic_DNA"/>
</dbReference>
<dbReference type="GO" id="GO:0141101">
    <property type="term" value="F:tRNA(Ser) (uridine(44)-2'-O-)-methyltransferase activity"/>
    <property type="evidence" value="ECO:0007669"/>
    <property type="project" value="UniProtKB-EC"/>
</dbReference>
<comment type="similarity">
    <text evidence="3 10">Belongs to the TRM44 family.</text>
</comment>
<reference evidence="11" key="1">
    <citation type="submission" date="2024-06" db="EMBL/GenBank/DDBJ databases">
        <authorList>
            <person name="Liu X."/>
            <person name="Lenzi L."/>
            <person name="Haldenby T S."/>
            <person name="Uol C."/>
        </authorList>
    </citation>
    <scope>NUCLEOTIDE SEQUENCE</scope>
</reference>
<evidence type="ECO:0000256" key="7">
    <source>
        <dbReference type="ARBA" id="ARBA00022691"/>
    </source>
</evidence>
<proteinExistence type="inferred from homology"/>
<organism evidence="11 12">
    <name type="scientific">Calicophoron daubneyi</name>
    <name type="common">Rumen fluke</name>
    <name type="synonym">Paramphistomum daubneyi</name>
    <dbReference type="NCBI Taxonomy" id="300641"/>
    <lineage>
        <taxon>Eukaryota</taxon>
        <taxon>Metazoa</taxon>
        <taxon>Spiralia</taxon>
        <taxon>Lophotrochozoa</taxon>
        <taxon>Platyhelminthes</taxon>
        <taxon>Trematoda</taxon>
        <taxon>Digenea</taxon>
        <taxon>Plagiorchiida</taxon>
        <taxon>Pronocephalata</taxon>
        <taxon>Paramphistomoidea</taxon>
        <taxon>Paramphistomidae</taxon>
        <taxon>Calicophoron</taxon>
    </lineage>
</organism>
<dbReference type="PANTHER" id="PTHR21210:SF0">
    <property type="entry name" value="TRNA (URACIL-O(2)-)-METHYLTRANSFERASE-RELATED"/>
    <property type="match status" value="1"/>
</dbReference>
<keyword evidence="4 10" id="KW-0963">Cytoplasm</keyword>
<accession>A0AAV2TBR7</accession>
<gene>
    <name evidence="11" type="ORF">CDAUBV1_LOCUS9015</name>
</gene>
<name>A0AAV2TBR7_CALDB</name>
<dbReference type="InterPro" id="IPR029063">
    <property type="entry name" value="SAM-dependent_MTases_sf"/>
</dbReference>
<evidence type="ECO:0000256" key="9">
    <source>
        <dbReference type="ARBA" id="ARBA00047957"/>
    </source>
</evidence>
<evidence type="ECO:0000256" key="1">
    <source>
        <dbReference type="ARBA" id="ARBA00002778"/>
    </source>
</evidence>
<evidence type="ECO:0000256" key="5">
    <source>
        <dbReference type="ARBA" id="ARBA00022603"/>
    </source>
</evidence>
<protein>
    <recommendedName>
        <fullName evidence="10">tRNA (uracil-O(2)-)-methyltransferase</fullName>
        <ecNumber evidence="10">2.1.1.211</ecNumber>
    </recommendedName>
</protein>
<dbReference type="PANTHER" id="PTHR21210">
    <property type="entry name" value="TRNA (URACIL-O(2)-)-METHYLTRANSFERASE-RELATED"/>
    <property type="match status" value="1"/>
</dbReference>
<evidence type="ECO:0000256" key="2">
    <source>
        <dbReference type="ARBA" id="ARBA00004496"/>
    </source>
</evidence>
<dbReference type="GO" id="GO:0030488">
    <property type="term" value="P:tRNA methylation"/>
    <property type="evidence" value="ECO:0007669"/>
    <property type="project" value="UniProtKB-UniRule"/>
</dbReference>
<comment type="catalytic activity">
    <reaction evidence="9 10">
        <text>uridine(44) in tRNA(Ser) + S-adenosyl-L-methionine = 2'-O-methyluridine(44) in tRNA(Ser) + S-adenosyl-L-homocysteine + H(+)</text>
        <dbReference type="Rhea" id="RHEA:43100"/>
        <dbReference type="Rhea" id="RHEA-COMP:10339"/>
        <dbReference type="Rhea" id="RHEA-COMP:10340"/>
        <dbReference type="ChEBI" id="CHEBI:15378"/>
        <dbReference type="ChEBI" id="CHEBI:57856"/>
        <dbReference type="ChEBI" id="CHEBI:59789"/>
        <dbReference type="ChEBI" id="CHEBI:65315"/>
        <dbReference type="ChEBI" id="CHEBI:74478"/>
        <dbReference type="EC" id="2.1.1.211"/>
    </reaction>
</comment>
<sequence length="477" mass="54108">MEDNFFPTVDVWIRKPHTLHSKIFGAKLQLVGGIVYGRTIIPKLSTKIGKFYESVEHNNSVIKFRSDFLEYVIRLDDAKISARVLDISSTELFDTGWIEKVLPEKLNRLFSQTLHPSPASLELVDIDVYQTLYTHLKCKYSKLLVENWCEKTDAFKFVFEDIGIAAYLMCIWKDPSDVFFVDIGCGNGLLVYLLISEGFRGLGVDIRHRRIWDSYPASVRESLKESTLDAEHNPGFPQANWLIGNHSDELTPWIPVLAARTSHSCKVFVIPCCPFGLFGKYGNFKHSDTQSGISSTDAWVKSEVHKQSHYRAYIEYLKGLFFACWFKPEVDTLRIPSTKRICILGRHLISDEKTDPTLYLERMSAIGRAIEDERRCIKSNSTVFVPRDHDEPVLNCTSLPSEVKLSVGDLIFKAVLDGRPDIELFKSQNLVVSADGKVKTLDGRWWNPGGELCGKNDAVFCFRGRLGLLGVKVRLAA</sequence>
<keyword evidence="7 10" id="KW-0949">S-adenosyl-L-methionine</keyword>
<comment type="subcellular location">
    <subcellularLocation>
        <location evidence="2 10">Cytoplasm</location>
    </subcellularLocation>
</comment>
<evidence type="ECO:0000256" key="10">
    <source>
        <dbReference type="RuleBase" id="RU368004"/>
    </source>
</evidence>
<dbReference type="InterPro" id="IPR011671">
    <property type="entry name" value="tRNA_uracil_MeTrfase"/>
</dbReference>
<dbReference type="EC" id="2.1.1.211" evidence="10"/>
<comment type="function">
    <text evidence="10">Adenosyl-L-methionine (AdoMet)-dependent tRNA (uracil-O(2)-)-methyltransferase.</text>
</comment>
<evidence type="ECO:0000256" key="3">
    <source>
        <dbReference type="ARBA" id="ARBA00009056"/>
    </source>
</evidence>
<evidence type="ECO:0000313" key="12">
    <source>
        <dbReference type="Proteomes" id="UP001497525"/>
    </source>
</evidence>
<dbReference type="AlphaFoldDB" id="A0AAV2TBR7"/>
<evidence type="ECO:0000256" key="8">
    <source>
        <dbReference type="ARBA" id="ARBA00022694"/>
    </source>
</evidence>
<evidence type="ECO:0000256" key="6">
    <source>
        <dbReference type="ARBA" id="ARBA00022679"/>
    </source>
</evidence>
<dbReference type="Pfam" id="PF07757">
    <property type="entry name" value="AdoMet_MTase"/>
    <property type="match status" value="1"/>
</dbReference>
<comment type="caution">
    <text evidence="11">The sequence shown here is derived from an EMBL/GenBank/DDBJ whole genome shotgun (WGS) entry which is preliminary data.</text>
</comment>
<evidence type="ECO:0000256" key="4">
    <source>
        <dbReference type="ARBA" id="ARBA00022490"/>
    </source>
</evidence>
<dbReference type="Proteomes" id="UP001497525">
    <property type="component" value="Unassembled WGS sequence"/>
</dbReference>
<dbReference type="SUPFAM" id="SSF53335">
    <property type="entry name" value="S-adenosyl-L-methionine-dependent methyltransferases"/>
    <property type="match status" value="1"/>
</dbReference>
<dbReference type="GO" id="GO:0005737">
    <property type="term" value="C:cytoplasm"/>
    <property type="evidence" value="ECO:0007669"/>
    <property type="project" value="UniProtKB-SubCell"/>
</dbReference>